<dbReference type="AlphaFoldDB" id="A0A0A8Z8E4"/>
<reference evidence="1" key="1">
    <citation type="submission" date="2014-09" db="EMBL/GenBank/DDBJ databases">
        <authorList>
            <person name="Magalhaes I.L.F."/>
            <person name="Oliveira U."/>
            <person name="Santos F.R."/>
            <person name="Vidigal T.H.D.A."/>
            <person name="Brescovit A.D."/>
            <person name="Santos A.J."/>
        </authorList>
    </citation>
    <scope>NUCLEOTIDE SEQUENCE</scope>
    <source>
        <tissue evidence="1">Shoot tissue taken approximately 20 cm above the soil surface</tissue>
    </source>
</reference>
<evidence type="ECO:0000313" key="1">
    <source>
        <dbReference type="EMBL" id="JAD35669.1"/>
    </source>
</evidence>
<organism evidence="1">
    <name type="scientific">Arundo donax</name>
    <name type="common">Giant reed</name>
    <name type="synonym">Donax arundinaceus</name>
    <dbReference type="NCBI Taxonomy" id="35708"/>
    <lineage>
        <taxon>Eukaryota</taxon>
        <taxon>Viridiplantae</taxon>
        <taxon>Streptophyta</taxon>
        <taxon>Embryophyta</taxon>
        <taxon>Tracheophyta</taxon>
        <taxon>Spermatophyta</taxon>
        <taxon>Magnoliopsida</taxon>
        <taxon>Liliopsida</taxon>
        <taxon>Poales</taxon>
        <taxon>Poaceae</taxon>
        <taxon>PACMAD clade</taxon>
        <taxon>Arundinoideae</taxon>
        <taxon>Arundineae</taxon>
        <taxon>Arundo</taxon>
    </lineage>
</organism>
<dbReference type="EMBL" id="GBRH01262226">
    <property type="protein sequence ID" value="JAD35669.1"/>
    <property type="molecule type" value="Transcribed_RNA"/>
</dbReference>
<protein>
    <submittedName>
        <fullName evidence="1">Uncharacterized protein</fullName>
    </submittedName>
</protein>
<sequence length="74" mass="8815">MYLRTTNFITWDIFLTPYLEYCLLAQFSHRRSEKMACEITNFFKQIHNSNTYSNTPINTSLAKNTNPNNLNYKL</sequence>
<accession>A0A0A8Z8E4</accession>
<proteinExistence type="predicted"/>
<reference evidence="1" key="2">
    <citation type="journal article" date="2015" name="Data Brief">
        <title>Shoot transcriptome of the giant reed, Arundo donax.</title>
        <authorList>
            <person name="Barrero R.A."/>
            <person name="Guerrero F.D."/>
            <person name="Moolhuijzen P."/>
            <person name="Goolsby J.A."/>
            <person name="Tidwell J."/>
            <person name="Bellgard S.E."/>
            <person name="Bellgard M.I."/>
        </authorList>
    </citation>
    <scope>NUCLEOTIDE SEQUENCE</scope>
    <source>
        <tissue evidence="1">Shoot tissue taken approximately 20 cm above the soil surface</tissue>
    </source>
</reference>
<name>A0A0A8Z8E4_ARUDO</name>